<dbReference type="EMBL" id="JACAQA010000007">
    <property type="protein sequence ID" value="NWB85872.1"/>
    <property type="molecule type" value="Genomic_DNA"/>
</dbReference>
<proteinExistence type="predicted"/>
<dbReference type="PROSITE" id="PS51257">
    <property type="entry name" value="PROKAR_LIPOPROTEIN"/>
    <property type="match status" value="1"/>
</dbReference>
<comment type="caution">
    <text evidence="2">The sequence shown here is derived from an EMBL/GenBank/DDBJ whole genome shotgun (WGS) entry which is preliminary data.</text>
</comment>
<feature type="signal peptide" evidence="1">
    <location>
        <begin position="1"/>
        <end position="31"/>
    </location>
</feature>
<organism evidence="2 3">
    <name type="scientific">Pseudomonas gingeri</name>
    <dbReference type="NCBI Taxonomy" id="117681"/>
    <lineage>
        <taxon>Bacteria</taxon>
        <taxon>Pseudomonadati</taxon>
        <taxon>Pseudomonadota</taxon>
        <taxon>Gammaproteobacteria</taxon>
        <taxon>Pseudomonadales</taxon>
        <taxon>Pseudomonadaceae</taxon>
        <taxon>Pseudomonas</taxon>
    </lineage>
</organism>
<gene>
    <name evidence="2" type="ORF">HX830_13375</name>
</gene>
<evidence type="ECO:0000313" key="2">
    <source>
        <dbReference type="EMBL" id="NWB85872.1"/>
    </source>
</evidence>
<name>A0A7Y7WSE3_9PSED</name>
<dbReference type="RefSeq" id="WP_177100663.1">
    <property type="nucleotide sequence ID" value="NZ_JACAQA010000007.1"/>
</dbReference>
<evidence type="ECO:0000313" key="3">
    <source>
        <dbReference type="Proteomes" id="UP000522864"/>
    </source>
</evidence>
<protein>
    <submittedName>
        <fullName evidence="2">Transporter</fullName>
    </submittedName>
</protein>
<feature type="chain" id="PRO_5031442047" evidence="1">
    <location>
        <begin position="32"/>
        <end position="304"/>
    </location>
</feature>
<sequence>MKRTTRINTRGLFYCASLSLLAAGLACNVQATEGGGSSYPMGAENYLTGALPPPGFYGMAYASHYDADSLRGNNGEELPVDFRVQASSIDPRFIWVTDRQILGGSLAFHAVMPLVDLKVDFNGQSQRKQGLGDMTFGSGLGYRLTDKLHAIVALDVIAPTGEYDRRDLANIGRNYWDFQPVLAFSYIDPVGLNADAKIMYDFNMKNNATDYTSGQEFHVDYSVGWGLGNGWVVGLGGYVYQQTTDDRQYGETIEGNKGHALAIGPSIKYASKKGWFLTAKWEQESDVRNRAQGDAYWLKLGVPF</sequence>
<dbReference type="Proteomes" id="UP000522864">
    <property type="component" value="Unassembled WGS sequence"/>
</dbReference>
<accession>A0A7Y7WSE3</accession>
<keyword evidence="1" id="KW-0732">Signal</keyword>
<reference evidence="2 3" key="1">
    <citation type="submission" date="2020-04" db="EMBL/GenBank/DDBJ databases">
        <title>Molecular characterization of pseudomonads from Agaricus bisporus reveal novel blotch 2 pathogens in Western Europe.</title>
        <authorList>
            <person name="Taparia T."/>
            <person name="Krijger M."/>
            <person name="Haynes E."/>
            <person name="Elpinstone J.G."/>
            <person name="Noble R."/>
            <person name="Van Der Wolf J."/>
        </authorList>
    </citation>
    <scope>NUCLEOTIDE SEQUENCE [LARGE SCALE GENOMIC DNA]</scope>
    <source>
        <strain evidence="2 3">G9001</strain>
    </source>
</reference>
<dbReference type="AlphaFoldDB" id="A0A7Y7WSE3"/>
<dbReference type="InterPro" id="IPR025737">
    <property type="entry name" value="FApF"/>
</dbReference>
<evidence type="ECO:0000256" key="1">
    <source>
        <dbReference type="SAM" id="SignalP"/>
    </source>
</evidence>
<dbReference type="Pfam" id="PF13557">
    <property type="entry name" value="Phenol_MetA_deg"/>
    <property type="match status" value="1"/>
</dbReference>